<dbReference type="PANTHER" id="PTHR43021">
    <property type="entry name" value="NA(+)/H(+) ANTIPORTER-RELATED"/>
    <property type="match status" value="1"/>
</dbReference>
<evidence type="ECO:0000256" key="6">
    <source>
        <dbReference type="ARBA" id="ARBA00023136"/>
    </source>
</evidence>
<dbReference type="PANTHER" id="PTHR43021:SF2">
    <property type="entry name" value="CATION_H+ EXCHANGER DOMAIN-CONTAINING PROTEIN"/>
    <property type="match status" value="1"/>
</dbReference>
<feature type="transmembrane region" description="Helical" evidence="7">
    <location>
        <begin position="225"/>
        <end position="258"/>
    </location>
</feature>
<proteinExistence type="predicted"/>
<keyword evidence="6 7" id="KW-0472">Membrane</keyword>
<keyword evidence="4 7" id="KW-1133">Transmembrane helix</keyword>
<dbReference type="Proteomes" id="UP001234343">
    <property type="component" value="Unassembled WGS sequence"/>
</dbReference>
<evidence type="ECO:0000259" key="8">
    <source>
        <dbReference type="Pfam" id="PF00999"/>
    </source>
</evidence>
<feature type="domain" description="Cation/H+ exchanger transmembrane" evidence="8">
    <location>
        <begin position="19"/>
        <end position="379"/>
    </location>
</feature>
<keyword evidence="2" id="KW-0050">Antiport</keyword>
<feature type="transmembrane region" description="Helical" evidence="7">
    <location>
        <begin position="6"/>
        <end position="23"/>
    </location>
</feature>
<reference evidence="9 10" key="1">
    <citation type="submission" date="2023-06" db="EMBL/GenBank/DDBJ databases">
        <title>Alteromonas sp. ASW11-36 isolated from intertidal sand.</title>
        <authorList>
            <person name="Li Y."/>
        </authorList>
    </citation>
    <scope>NUCLEOTIDE SEQUENCE [LARGE SCALE GENOMIC DNA]</scope>
    <source>
        <strain evidence="9 10">ASW11-36</strain>
    </source>
</reference>
<evidence type="ECO:0000256" key="5">
    <source>
        <dbReference type="ARBA" id="ARBA00023065"/>
    </source>
</evidence>
<keyword evidence="2" id="KW-0813">Transport</keyword>
<evidence type="ECO:0000256" key="4">
    <source>
        <dbReference type="ARBA" id="ARBA00022989"/>
    </source>
</evidence>
<feature type="transmembrane region" description="Helical" evidence="7">
    <location>
        <begin position="278"/>
        <end position="305"/>
    </location>
</feature>
<feature type="transmembrane region" description="Helical" evidence="7">
    <location>
        <begin position="121"/>
        <end position="140"/>
    </location>
</feature>
<comment type="caution">
    <text evidence="9">The sequence shown here is derived from an EMBL/GenBank/DDBJ whole genome shotgun (WGS) entry which is preliminary data.</text>
</comment>
<feature type="transmembrane region" description="Helical" evidence="7">
    <location>
        <begin position="35"/>
        <end position="53"/>
    </location>
</feature>
<evidence type="ECO:0000256" key="3">
    <source>
        <dbReference type="ARBA" id="ARBA00022692"/>
    </source>
</evidence>
<keyword evidence="10" id="KW-1185">Reference proteome</keyword>
<feature type="transmembrane region" description="Helical" evidence="7">
    <location>
        <begin position="59"/>
        <end position="80"/>
    </location>
</feature>
<protein>
    <submittedName>
        <fullName evidence="9">Cation:proton antiporter</fullName>
    </submittedName>
</protein>
<dbReference type="RefSeq" id="WP_289365695.1">
    <property type="nucleotide sequence ID" value="NZ_JAUCBP010000008.1"/>
</dbReference>
<evidence type="ECO:0000256" key="1">
    <source>
        <dbReference type="ARBA" id="ARBA00004141"/>
    </source>
</evidence>
<organism evidence="9 10">
    <name type="scientific">Alteromonas arenosi</name>
    <dbReference type="NCBI Taxonomy" id="3055817"/>
    <lineage>
        <taxon>Bacteria</taxon>
        <taxon>Pseudomonadati</taxon>
        <taxon>Pseudomonadota</taxon>
        <taxon>Gammaproteobacteria</taxon>
        <taxon>Alteromonadales</taxon>
        <taxon>Alteromonadaceae</taxon>
        <taxon>Alteromonas/Salinimonas group</taxon>
        <taxon>Alteromonas</taxon>
    </lineage>
</organism>
<feature type="transmembrane region" description="Helical" evidence="7">
    <location>
        <begin position="190"/>
        <end position="213"/>
    </location>
</feature>
<dbReference type="Pfam" id="PF00999">
    <property type="entry name" value="Na_H_Exchanger"/>
    <property type="match status" value="1"/>
</dbReference>
<evidence type="ECO:0000256" key="2">
    <source>
        <dbReference type="ARBA" id="ARBA00022449"/>
    </source>
</evidence>
<feature type="transmembrane region" description="Helical" evidence="7">
    <location>
        <begin position="359"/>
        <end position="378"/>
    </location>
</feature>
<evidence type="ECO:0000256" key="7">
    <source>
        <dbReference type="SAM" id="Phobius"/>
    </source>
</evidence>
<gene>
    <name evidence="9" type="ORF">QTP81_11690</name>
</gene>
<keyword evidence="3 7" id="KW-0812">Transmembrane</keyword>
<keyword evidence="5" id="KW-0406">Ion transport</keyword>
<dbReference type="InterPro" id="IPR006153">
    <property type="entry name" value="Cation/H_exchanger_TM"/>
</dbReference>
<comment type="subcellular location">
    <subcellularLocation>
        <location evidence="1">Membrane</location>
        <topology evidence="1">Multi-pass membrane protein</topology>
    </subcellularLocation>
</comment>
<feature type="transmembrane region" description="Helical" evidence="7">
    <location>
        <begin position="330"/>
        <end position="353"/>
    </location>
</feature>
<name>A0ABT7T0C0_9ALTE</name>
<feature type="transmembrane region" description="Helical" evidence="7">
    <location>
        <begin position="92"/>
        <end position="115"/>
    </location>
</feature>
<evidence type="ECO:0000313" key="10">
    <source>
        <dbReference type="Proteomes" id="UP001234343"/>
    </source>
</evidence>
<accession>A0ABT7T0C0</accession>
<evidence type="ECO:0000313" key="9">
    <source>
        <dbReference type="EMBL" id="MDM7861257.1"/>
    </source>
</evidence>
<dbReference type="Gene3D" id="1.20.1530.20">
    <property type="match status" value="1"/>
</dbReference>
<sequence length="392" mass="41190">MDISGQASLFIAVGGLLLFSLLVNTIGQRTALPRVTLLLLLGVAVGEQGLNILPDSLSTRFDIIADVALLMVGFLMGGKLTIKELRSNGRHVLWISLCGAIVTAIVVTLVCVLIGVSPVVALLLGAIASATAPAAIYDVIQESHFAGPYTETLLAIVATDDAWALLLFGLCIAVSSLLNGHAADASVYRVMWDIGGAIFLGLAIGLPASYLTGRIKRGQPSLIEAMGCVLLCGGLAQYLEVSFLISAMIMGACITNLARHHDYPFHAIEDIEWPFMVLFFVLAGASIQLDGLASVGLLGLVYILARTAGKWLGAYVGAVISQAPLVTRHWLGIALLPQAGVGIGLALAASKYFPEHQHTLLTIIVSTTVFFELAGPILTKLSLSRARAQGLA</sequence>
<dbReference type="EMBL" id="JAUCBP010000008">
    <property type="protein sequence ID" value="MDM7861257.1"/>
    <property type="molecule type" value="Genomic_DNA"/>
</dbReference>
<feature type="transmembrane region" description="Helical" evidence="7">
    <location>
        <begin position="152"/>
        <end position="178"/>
    </location>
</feature>
<dbReference type="InterPro" id="IPR038770">
    <property type="entry name" value="Na+/solute_symporter_sf"/>
</dbReference>